<feature type="transmembrane region" description="Helical" evidence="5">
    <location>
        <begin position="113"/>
        <end position="132"/>
    </location>
</feature>
<dbReference type="AlphaFoldDB" id="A0A0G0UAV8"/>
<feature type="transmembrane region" description="Helical" evidence="5">
    <location>
        <begin position="32"/>
        <end position="49"/>
    </location>
</feature>
<dbReference type="InterPro" id="IPR007016">
    <property type="entry name" value="O-antigen_ligase-rel_domated"/>
</dbReference>
<sequence length="520" mass="58840">MFEQFFHKPFWITLAFLAGFFGISVMTFQTSFVLALLFVTGVLIFVLTWKRLDLGVTVAFAELFANSHGHLLSTSFGGFSLSLRMVVFLSVLSAWFFLCITKKVSFSFRDKRFIPFIPLIVAAFLGLGIGFLRNNPVKVFQDGNAYFYLAYLLPVLSVSWNGEKKRVLLQVLTASATWVGIMTLGLLFIFTHFPEWVLGHVYTFIRDTRTGELTKMTGNLFRIFLQAQLSVVLIGFLLIPFFWMKKMIGKERLWMMGMLGFFLSVLVISLSRSFWVGAATGGFVFLFCLFRYHKPNSLREVGSKLGMIIGAGFFSIILLVGIILFPYPYRIGSTSAFSSLFSSRATDVSDVAVSSRWKLLPAMWNHIEEHPIFGNGFGQEVEFQTDDPRVRAFSPDGTWRTYALEWGWLELWLKMGILGPLAFLFLFGNLVYGLRPYVSGRIQPSWMGIGFLSGLVAVYAMHIFSPYLNHPLGLGFLIFLVPFLVSQPTLIKETDSEKEKTIAASFGNPQPSFPMREESL</sequence>
<evidence type="ECO:0000313" key="7">
    <source>
        <dbReference type="EMBL" id="KKR86094.1"/>
    </source>
</evidence>
<evidence type="ECO:0000313" key="8">
    <source>
        <dbReference type="Proteomes" id="UP000034616"/>
    </source>
</evidence>
<feature type="transmembrane region" description="Helical" evidence="5">
    <location>
        <begin position="411"/>
        <end position="434"/>
    </location>
</feature>
<dbReference type="PANTHER" id="PTHR37422">
    <property type="entry name" value="TEICHURONIC ACID BIOSYNTHESIS PROTEIN TUAE"/>
    <property type="match status" value="1"/>
</dbReference>
<evidence type="ECO:0000256" key="1">
    <source>
        <dbReference type="ARBA" id="ARBA00004141"/>
    </source>
</evidence>
<comment type="subcellular location">
    <subcellularLocation>
        <location evidence="1">Membrane</location>
        <topology evidence="1">Multi-pass membrane protein</topology>
    </subcellularLocation>
</comment>
<keyword evidence="3 5" id="KW-1133">Transmembrane helix</keyword>
<dbReference type="Pfam" id="PF04932">
    <property type="entry name" value="Wzy_C"/>
    <property type="match status" value="1"/>
</dbReference>
<feature type="transmembrane region" description="Helical" evidence="5">
    <location>
        <begin position="144"/>
        <end position="160"/>
    </location>
</feature>
<evidence type="ECO:0000256" key="5">
    <source>
        <dbReference type="SAM" id="Phobius"/>
    </source>
</evidence>
<organism evidence="7 8">
    <name type="scientific">Candidatus Uhrbacteria bacterium GW2011_GWC2_41_11</name>
    <dbReference type="NCBI Taxonomy" id="1618985"/>
    <lineage>
        <taxon>Bacteria</taxon>
        <taxon>Candidatus Uhriibacteriota</taxon>
    </lineage>
</organism>
<feature type="transmembrane region" description="Helical" evidence="5">
    <location>
        <begin position="252"/>
        <end position="268"/>
    </location>
</feature>
<protein>
    <recommendedName>
        <fullName evidence="6">O-antigen ligase-related domain-containing protein</fullName>
    </recommendedName>
</protein>
<gene>
    <name evidence="7" type="ORF">UU35_C0020G0015</name>
</gene>
<reference evidence="7 8" key="1">
    <citation type="journal article" date="2015" name="Nature">
        <title>rRNA introns, odd ribosomes, and small enigmatic genomes across a large radiation of phyla.</title>
        <authorList>
            <person name="Brown C.T."/>
            <person name="Hug L.A."/>
            <person name="Thomas B.C."/>
            <person name="Sharon I."/>
            <person name="Castelle C.J."/>
            <person name="Singh A."/>
            <person name="Wilkins M.J."/>
            <person name="Williams K.H."/>
            <person name="Banfield J.F."/>
        </authorList>
    </citation>
    <scope>NUCLEOTIDE SEQUENCE [LARGE SCALE GENOMIC DNA]</scope>
</reference>
<feature type="domain" description="O-antigen ligase-related" evidence="6">
    <location>
        <begin position="261"/>
        <end position="424"/>
    </location>
</feature>
<dbReference type="Proteomes" id="UP000034616">
    <property type="component" value="Unassembled WGS sequence"/>
</dbReference>
<evidence type="ECO:0000256" key="2">
    <source>
        <dbReference type="ARBA" id="ARBA00022692"/>
    </source>
</evidence>
<dbReference type="GO" id="GO:0016020">
    <property type="term" value="C:membrane"/>
    <property type="evidence" value="ECO:0007669"/>
    <property type="project" value="UniProtKB-SubCell"/>
</dbReference>
<feature type="transmembrane region" description="Helical" evidence="5">
    <location>
        <begin position="6"/>
        <end position="25"/>
    </location>
</feature>
<evidence type="ECO:0000256" key="3">
    <source>
        <dbReference type="ARBA" id="ARBA00022989"/>
    </source>
</evidence>
<accession>A0A0G0UAV8</accession>
<feature type="transmembrane region" description="Helical" evidence="5">
    <location>
        <begin position="223"/>
        <end position="243"/>
    </location>
</feature>
<keyword evidence="4 5" id="KW-0472">Membrane</keyword>
<evidence type="ECO:0000259" key="6">
    <source>
        <dbReference type="Pfam" id="PF04932"/>
    </source>
</evidence>
<feature type="transmembrane region" description="Helical" evidence="5">
    <location>
        <begin position="471"/>
        <end position="491"/>
    </location>
</feature>
<feature type="transmembrane region" description="Helical" evidence="5">
    <location>
        <begin position="305"/>
        <end position="327"/>
    </location>
</feature>
<dbReference type="EMBL" id="LCAH01000020">
    <property type="protein sequence ID" value="KKR86094.1"/>
    <property type="molecule type" value="Genomic_DNA"/>
</dbReference>
<evidence type="ECO:0000256" key="4">
    <source>
        <dbReference type="ARBA" id="ARBA00023136"/>
    </source>
</evidence>
<feature type="transmembrane region" description="Helical" evidence="5">
    <location>
        <begin position="446"/>
        <end position="465"/>
    </location>
</feature>
<feature type="transmembrane region" description="Helical" evidence="5">
    <location>
        <begin position="274"/>
        <end position="293"/>
    </location>
</feature>
<name>A0A0G0UAV8_9BACT</name>
<feature type="transmembrane region" description="Helical" evidence="5">
    <location>
        <begin position="167"/>
        <end position="190"/>
    </location>
</feature>
<feature type="transmembrane region" description="Helical" evidence="5">
    <location>
        <begin position="81"/>
        <end position="101"/>
    </location>
</feature>
<proteinExistence type="predicted"/>
<keyword evidence="2 5" id="KW-0812">Transmembrane</keyword>
<dbReference type="InterPro" id="IPR051533">
    <property type="entry name" value="WaaL-like"/>
</dbReference>
<dbReference type="PANTHER" id="PTHR37422:SF13">
    <property type="entry name" value="LIPOPOLYSACCHARIDE BIOSYNTHESIS PROTEIN PA4999-RELATED"/>
    <property type="match status" value="1"/>
</dbReference>
<comment type="caution">
    <text evidence="7">The sequence shown here is derived from an EMBL/GenBank/DDBJ whole genome shotgun (WGS) entry which is preliminary data.</text>
</comment>